<sequence>MSETSAPTRRQNKLEPAHEAYSFACLNCGFVWEQAYEIEHVVDYNGRMVYRYKANGVPVASPLTHPACPGCGGPHVRIMASGRVANANAGRFYDPDTREARLLAEHMADRWTEDQEAAEQAVPQPPRPPRRHWWSRRSG</sequence>
<dbReference type="RefSeq" id="WP_111506778.1">
    <property type="nucleotide sequence ID" value="NZ_QKYN01000153.1"/>
</dbReference>
<dbReference type="Proteomes" id="UP000248889">
    <property type="component" value="Unassembled WGS sequence"/>
</dbReference>
<dbReference type="EMBL" id="QKYN01000153">
    <property type="protein sequence ID" value="RAG81567.1"/>
    <property type="molecule type" value="Genomic_DNA"/>
</dbReference>
<gene>
    <name evidence="2" type="ORF">DN069_32195</name>
</gene>
<evidence type="ECO:0000256" key="1">
    <source>
        <dbReference type="SAM" id="MobiDB-lite"/>
    </source>
</evidence>
<protein>
    <recommendedName>
        <fullName evidence="4">C2H2-type domain-containing protein</fullName>
    </recommendedName>
</protein>
<name>A0A2X0IAM4_9ACTN</name>
<evidence type="ECO:0000313" key="3">
    <source>
        <dbReference type="Proteomes" id="UP000248889"/>
    </source>
</evidence>
<proteinExistence type="predicted"/>
<reference evidence="2 3" key="1">
    <citation type="submission" date="2018-06" db="EMBL/GenBank/DDBJ databases">
        <title>Streptacidiphilus pinicola sp. nov., isolated from pine grove soil.</title>
        <authorList>
            <person name="Roh S.G."/>
            <person name="Park S."/>
            <person name="Kim M.-K."/>
            <person name="Yun B.-R."/>
            <person name="Park J."/>
            <person name="Kim M.J."/>
            <person name="Kim Y.S."/>
            <person name="Kim S.B."/>
        </authorList>
    </citation>
    <scope>NUCLEOTIDE SEQUENCE [LARGE SCALE GENOMIC DNA]</scope>
    <source>
        <strain evidence="2 3">MMS16-CNU450</strain>
    </source>
</reference>
<feature type="region of interest" description="Disordered" evidence="1">
    <location>
        <begin position="108"/>
        <end position="139"/>
    </location>
</feature>
<keyword evidence="3" id="KW-1185">Reference proteome</keyword>
<accession>A0A2X0IAM4</accession>
<evidence type="ECO:0008006" key="4">
    <source>
        <dbReference type="Google" id="ProtNLM"/>
    </source>
</evidence>
<evidence type="ECO:0000313" key="2">
    <source>
        <dbReference type="EMBL" id="RAG81567.1"/>
    </source>
</evidence>
<dbReference type="AlphaFoldDB" id="A0A2X0IAM4"/>
<comment type="caution">
    <text evidence="2">The sequence shown here is derived from an EMBL/GenBank/DDBJ whole genome shotgun (WGS) entry which is preliminary data.</text>
</comment>
<organism evidence="2 3">
    <name type="scientific">Streptacidiphilus pinicola</name>
    <dbReference type="NCBI Taxonomy" id="2219663"/>
    <lineage>
        <taxon>Bacteria</taxon>
        <taxon>Bacillati</taxon>
        <taxon>Actinomycetota</taxon>
        <taxon>Actinomycetes</taxon>
        <taxon>Kitasatosporales</taxon>
        <taxon>Streptomycetaceae</taxon>
        <taxon>Streptacidiphilus</taxon>
    </lineage>
</organism>
<dbReference type="OrthoDB" id="3872345at2"/>
<feature type="compositionally biased region" description="Basic residues" evidence="1">
    <location>
        <begin position="128"/>
        <end position="139"/>
    </location>
</feature>